<dbReference type="PANTHER" id="PTHR43798:SF33">
    <property type="entry name" value="HYDROLASE, PUTATIVE (AFU_ORTHOLOGUE AFUA_2G14860)-RELATED"/>
    <property type="match status" value="1"/>
</dbReference>
<dbReference type="GO" id="GO:0047372">
    <property type="term" value="F:monoacylglycerol lipase activity"/>
    <property type="evidence" value="ECO:0007669"/>
    <property type="project" value="TreeGrafter"/>
</dbReference>
<proteinExistence type="predicted"/>
<dbReference type="InterPro" id="IPR029058">
    <property type="entry name" value="AB_hydrolase_fold"/>
</dbReference>
<dbReference type="KEGG" id="pcea:J3359_02055"/>
<accession>A0A975CTH8</accession>
<gene>
    <name evidence="2" type="ORF">J3359_02055</name>
</gene>
<dbReference type="Pfam" id="PF00561">
    <property type="entry name" value="Abhydrolase_1"/>
    <property type="match status" value="1"/>
</dbReference>
<dbReference type="EMBL" id="CP071869">
    <property type="protein sequence ID" value="QTE23081.1"/>
    <property type="molecule type" value="Genomic_DNA"/>
</dbReference>
<dbReference type="InterPro" id="IPR000073">
    <property type="entry name" value="AB_hydrolase_1"/>
</dbReference>
<dbReference type="InterPro" id="IPR050266">
    <property type="entry name" value="AB_hydrolase_sf"/>
</dbReference>
<protein>
    <submittedName>
        <fullName evidence="2">Alpha/beta hydrolase</fullName>
    </submittedName>
</protein>
<sequence>MTSNSWKNKGKSINVFGRKLFVIDTGLVSSLTEKPLKETLVILHGYPTSSYDYYKVLPVLIKKYRVIIHDHLGFGFSNKPLDYSYSLIEQADFALQLWKQLNVTKITLLAHDYGTSIATEILARHNKQQIDLQINKLIICNGSIHIELSQLRTIQKLLKSKITGKWVAKLTSYTIFKKNLRNVYFDKTKVTEEELKEMWFQLKQNNGRKVIHLLSNYINERYYFWHRWIGALKETQIPTKIIWAKNDPVAVATIANLLAKEISNNKLFWIENCGHFPMLEKPNEWSKLVLE</sequence>
<evidence type="ECO:0000313" key="2">
    <source>
        <dbReference type="EMBL" id="QTE23081.1"/>
    </source>
</evidence>
<evidence type="ECO:0000259" key="1">
    <source>
        <dbReference type="Pfam" id="PF00561"/>
    </source>
</evidence>
<reference evidence="2 3" key="1">
    <citation type="submission" date="2021-03" db="EMBL/GenBank/DDBJ databases">
        <title>Complete genome of Polaribacter_sp.SM13.</title>
        <authorList>
            <person name="Jeong S.W."/>
            <person name="Bae J.W."/>
        </authorList>
    </citation>
    <scope>NUCLEOTIDE SEQUENCE [LARGE SCALE GENOMIC DNA]</scope>
    <source>
        <strain evidence="2 3">SM13</strain>
    </source>
</reference>
<name>A0A975CTH8_9FLAO</name>
<evidence type="ECO:0000313" key="3">
    <source>
        <dbReference type="Proteomes" id="UP000663920"/>
    </source>
</evidence>
<dbReference type="GO" id="GO:0016020">
    <property type="term" value="C:membrane"/>
    <property type="evidence" value="ECO:0007669"/>
    <property type="project" value="TreeGrafter"/>
</dbReference>
<feature type="domain" description="AB hydrolase-1" evidence="1">
    <location>
        <begin position="39"/>
        <end position="282"/>
    </location>
</feature>
<dbReference type="GO" id="GO:0046464">
    <property type="term" value="P:acylglycerol catabolic process"/>
    <property type="evidence" value="ECO:0007669"/>
    <property type="project" value="TreeGrafter"/>
</dbReference>
<dbReference type="Gene3D" id="3.40.50.1820">
    <property type="entry name" value="alpha/beta hydrolase"/>
    <property type="match status" value="1"/>
</dbReference>
<dbReference type="AlphaFoldDB" id="A0A975CTH8"/>
<dbReference type="SUPFAM" id="SSF53474">
    <property type="entry name" value="alpha/beta-Hydrolases"/>
    <property type="match status" value="1"/>
</dbReference>
<dbReference type="Proteomes" id="UP000663920">
    <property type="component" value="Chromosome"/>
</dbReference>
<keyword evidence="3" id="KW-1185">Reference proteome</keyword>
<dbReference type="PRINTS" id="PR00412">
    <property type="entry name" value="EPOXHYDRLASE"/>
</dbReference>
<organism evidence="2 3">
    <name type="scientific">Polaribacter cellanae</name>
    <dbReference type="NCBI Taxonomy" id="2818493"/>
    <lineage>
        <taxon>Bacteria</taxon>
        <taxon>Pseudomonadati</taxon>
        <taxon>Bacteroidota</taxon>
        <taxon>Flavobacteriia</taxon>
        <taxon>Flavobacteriales</taxon>
        <taxon>Flavobacteriaceae</taxon>
    </lineage>
</organism>
<dbReference type="InterPro" id="IPR000639">
    <property type="entry name" value="Epox_hydrolase-like"/>
</dbReference>
<dbReference type="PANTHER" id="PTHR43798">
    <property type="entry name" value="MONOACYLGLYCEROL LIPASE"/>
    <property type="match status" value="1"/>
</dbReference>
<dbReference type="RefSeq" id="WP_208079095.1">
    <property type="nucleotide sequence ID" value="NZ_CP071869.1"/>
</dbReference>
<keyword evidence="2" id="KW-0378">Hydrolase</keyword>